<organism evidence="3 4">
    <name type="scientific">Tautonia sociabilis</name>
    <dbReference type="NCBI Taxonomy" id="2080755"/>
    <lineage>
        <taxon>Bacteria</taxon>
        <taxon>Pseudomonadati</taxon>
        <taxon>Planctomycetota</taxon>
        <taxon>Planctomycetia</taxon>
        <taxon>Isosphaerales</taxon>
        <taxon>Isosphaeraceae</taxon>
        <taxon>Tautonia</taxon>
    </lineage>
</organism>
<dbReference type="PANTHER" id="PTHR43377">
    <property type="entry name" value="BILIVERDIN REDUCTASE A"/>
    <property type="match status" value="1"/>
</dbReference>
<dbReference type="InterPro" id="IPR051450">
    <property type="entry name" value="Gfo/Idh/MocA_Oxidoreductases"/>
</dbReference>
<dbReference type="InterPro" id="IPR036291">
    <property type="entry name" value="NAD(P)-bd_dom_sf"/>
</dbReference>
<reference evidence="3 4" key="2">
    <citation type="submission" date="2019-01" db="EMBL/GenBank/DDBJ databases">
        <title>Tautonia sociabilis, a novel thermotolerant planctomycete of Isosphaeraceae family, isolated from a 4000 m deep subterranean habitat.</title>
        <authorList>
            <person name="Kovaleva O.L."/>
            <person name="Elcheninov A.G."/>
            <person name="Van Heerden E."/>
            <person name="Toshchakov S.V."/>
            <person name="Novikov A."/>
            <person name="Bonch-Osmolovskaya E.A."/>
            <person name="Kublanov I.V."/>
        </authorList>
    </citation>
    <scope>NUCLEOTIDE SEQUENCE [LARGE SCALE GENOMIC DNA]</scope>
    <source>
        <strain evidence="3 4">GM2012</strain>
    </source>
</reference>
<dbReference type="Pfam" id="PF22725">
    <property type="entry name" value="GFO_IDH_MocA_C3"/>
    <property type="match status" value="1"/>
</dbReference>
<accession>A0A432MN84</accession>
<feature type="domain" description="GFO/IDH/MocA-like oxidoreductase" evidence="2">
    <location>
        <begin position="140"/>
        <end position="261"/>
    </location>
</feature>
<evidence type="ECO:0000313" key="4">
    <source>
        <dbReference type="Proteomes" id="UP000280296"/>
    </source>
</evidence>
<dbReference type="GO" id="GO:0000166">
    <property type="term" value="F:nucleotide binding"/>
    <property type="evidence" value="ECO:0007669"/>
    <property type="project" value="InterPro"/>
</dbReference>
<dbReference type="Gene3D" id="3.40.50.720">
    <property type="entry name" value="NAD(P)-binding Rossmann-like Domain"/>
    <property type="match status" value="1"/>
</dbReference>
<dbReference type="OrthoDB" id="9815825at2"/>
<dbReference type="SUPFAM" id="SSF51735">
    <property type="entry name" value="NAD(P)-binding Rossmann-fold domains"/>
    <property type="match status" value="1"/>
</dbReference>
<comment type="caution">
    <text evidence="3">The sequence shown here is derived from an EMBL/GenBank/DDBJ whole genome shotgun (WGS) entry which is preliminary data.</text>
</comment>
<dbReference type="Proteomes" id="UP000280296">
    <property type="component" value="Unassembled WGS sequence"/>
</dbReference>
<evidence type="ECO:0000259" key="2">
    <source>
        <dbReference type="Pfam" id="PF22725"/>
    </source>
</evidence>
<dbReference type="Gene3D" id="3.30.360.10">
    <property type="entry name" value="Dihydrodipicolinate Reductase, domain 2"/>
    <property type="match status" value="1"/>
</dbReference>
<feature type="domain" description="Gfo/Idh/MocA-like oxidoreductase N-terminal" evidence="1">
    <location>
        <begin position="4"/>
        <end position="130"/>
    </location>
</feature>
<name>A0A432MN84_9BACT</name>
<dbReference type="AlphaFoldDB" id="A0A432MN84"/>
<evidence type="ECO:0000313" key="3">
    <source>
        <dbReference type="EMBL" id="RUL88904.1"/>
    </source>
</evidence>
<dbReference type="Pfam" id="PF01408">
    <property type="entry name" value="GFO_IDH_MocA"/>
    <property type="match status" value="1"/>
</dbReference>
<proteinExistence type="predicted"/>
<dbReference type="PANTHER" id="PTHR43377:SF8">
    <property type="entry name" value="BLR3664 PROTEIN"/>
    <property type="match status" value="1"/>
</dbReference>
<evidence type="ECO:0000259" key="1">
    <source>
        <dbReference type="Pfam" id="PF01408"/>
    </source>
</evidence>
<dbReference type="InterPro" id="IPR000683">
    <property type="entry name" value="Gfo/Idh/MocA-like_OxRdtase_N"/>
</dbReference>
<gene>
    <name evidence="3" type="ORF">TsocGM_04650</name>
</gene>
<dbReference type="RefSeq" id="WP_126724155.1">
    <property type="nucleotide sequence ID" value="NZ_RYZH01000006.1"/>
</dbReference>
<protein>
    <submittedName>
        <fullName evidence="3">Gfo/Idh/MocA family oxidoreductase</fullName>
    </submittedName>
</protein>
<dbReference type="InterPro" id="IPR055170">
    <property type="entry name" value="GFO_IDH_MocA-like_dom"/>
</dbReference>
<dbReference type="SUPFAM" id="SSF55347">
    <property type="entry name" value="Glyceraldehyde-3-phosphate dehydrogenase-like, C-terminal domain"/>
    <property type="match status" value="1"/>
</dbReference>
<dbReference type="EMBL" id="RYZH01000006">
    <property type="protein sequence ID" value="RUL88904.1"/>
    <property type="molecule type" value="Genomic_DNA"/>
</dbReference>
<keyword evidence="4" id="KW-1185">Reference proteome</keyword>
<reference evidence="3 4" key="1">
    <citation type="submission" date="2018-12" db="EMBL/GenBank/DDBJ databases">
        <authorList>
            <person name="Toschakov S.V."/>
        </authorList>
    </citation>
    <scope>NUCLEOTIDE SEQUENCE [LARGE SCALE GENOMIC DNA]</scope>
    <source>
        <strain evidence="3 4">GM2012</strain>
    </source>
</reference>
<sequence>MTALKIGIVGCGHAARIHSQRLGALEGVVIAGCADPESEAARGLVADLVGPGGDPGSIPIFADHRQLLEAVSPDVLAIFTPPRAHYRPAMDGLQAGCHLFIEKPLSTNAQEADDIVGLARGRDRVVGVGHQYRLAPGLVEARRLLEEGRIGRLRLVSAVMAEAWLAGHGGPENAWRLDPKMSGGGILADAGDHLLDALIWTTGQSVAEVSAFQDREAPGLDVVDAVSLRLTDGTPATLAISGVAPAPLFEITFFGEGGTIRASEAALQLAGSAPDSRFQSISLTAGPGMSIDADFIHAIRSGRAPCCSAEQAMETVRLQEAIARSAASGQVIRLAPA</sequence>